<dbReference type="Proteomes" id="UP000639772">
    <property type="component" value="Chromosome 1"/>
</dbReference>
<comment type="caution">
    <text evidence="1">The sequence shown here is derived from an EMBL/GenBank/DDBJ whole genome shotgun (WGS) entry which is preliminary data.</text>
</comment>
<accession>A0A835S6Q3</accession>
<evidence type="ECO:0000313" key="1">
    <source>
        <dbReference type="EMBL" id="KAG0502559.1"/>
    </source>
</evidence>
<evidence type="ECO:0000313" key="2">
    <source>
        <dbReference type="Proteomes" id="UP000639772"/>
    </source>
</evidence>
<sequence length="155" mass="17705">MIHVKQVKWFDRQSSRFLLLAGACWKKNATSYNWDRLNFVPPEFVGRWRPPVQRNLFIVDSNINGSSKVPPSEGSSPFFEMARSLVWRSQPRPLKGARRRIPDWGTAACSQSLYAGKRKPEPMTAQYPDGAENTQGPICGFKSNGWCDEVNSHYK</sequence>
<name>A0A835S6Q3_VANPL</name>
<gene>
    <name evidence="1" type="ORF">HPP92_002631</name>
</gene>
<protein>
    <submittedName>
        <fullName evidence="1">Uncharacterized protein</fullName>
    </submittedName>
</protein>
<reference evidence="1 2" key="1">
    <citation type="journal article" date="2020" name="Nat. Food">
        <title>A phased Vanilla planifolia genome enables genetic improvement of flavour and production.</title>
        <authorList>
            <person name="Hasing T."/>
            <person name="Tang H."/>
            <person name="Brym M."/>
            <person name="Khazi F."/>
            <person name="Huang T."/>
            <person name="Chambers A.H."/>
        </authorList>
    </citation>
    <scope>NUCLEOTIDE SEQUENCE [LARGE SCALE GENOMIC DNA]</scope>
    <source>
        <tissue evidence="1">Leaf</tissue>
    </source>
</reference>
<organism evidence="1 2">
    <name type="scientific">Vanilla planifolia</name>
    <name type="common">Vanilla</name>
    <dbReference type="NCBI Taxonomy" id="51239"/>
    <lineage>
        <taxon>Eukaryota</taxon>
        <taxon>Viridiplantae</taxon>
        <taxon>Streptophyta</taxon>
        <taxon>Embryophyta</taxon>
        <taxon>Tracheophyta</taxon>
        <taxon>Spermatophyta</taxon>
        <taxon>Magnoliopsida</taxon>
        <taxon>Liliopsida</taxon>
        <taxon>Asparagales</taxon>
        <taxon>Orchidaceae</taxon>
        <taxon>Vanilloideae</taxon>
        <taxon>Vanilleae</taxon>
        <taxon>Vanilla</taxon>
    </lineage>
</organism>
<proteinExistence type="predicted"/>
<dbReference type="EMBL" id="JADCNM010000001">
    <property type="protein sequence ID" value="KAG0502559.1"/>
    <property type="molecule type" value="Genomic_DNA"/>
</dbReference>
<dbReference type="AlphaFoldDB" id="A0A835S6Q3"/>